<dbReference type="Gene3D" id="3.40.50.80">
    <property type="entry name" value="Nucleotide-binding domain of ferredoxin-NADP reductase (FNR) module"/>
    <property type="match status" value="1"/>
</dbReference>
<dbReference type="GO" id="GO:0016491">
    <property type="term" value="F:oxidoreductase activity"/>
    <property type="evidence" value="ECO:0007669"/>
    <property type="project" value="UniProtKB-KW"/>
</dbReference>
<feature type="compositionally biased region" description="Basic and acidic residues" evidence="11">
    <location>
        <begin position="59"/>
        <end position="68"/>
    </location>
</feature>
<keyword evidence="4" id="KW-0479">Metal-binding</keyword>
<keyword evidence="8" id="KW-0411">Iron-sulfur</keyword>
<dbReference type="PANTHER" id="PTHR47354:SF6">
    <property type="entry name" value="NADH OXIDOREDUCTASE HCR"/>
    <property type="match status" value="1"/>
</dbReference>
<keyword evidence="12" id="KW-0812">Transmembrane</keyword>
<gene>
    <name evidence="15" type="ORF">GJQ55_04500</name>
</gene>
<dbReference type="InterPro" id="IPR039261">
    <property type="entry name" value="FNR_nucleotide-bd"/>
</dbReference>
<dbReference type="Pfam" id="PF00175">
    <property type="entry name" value="NAD_binding_1"/>
    <property type="match status" value="1"/>
</dbReference>
<accession>A0A9X7UXE2</accession>
<dbReference type="InterPro" id="IPR008333">
    <property type="entry name" value="Cbr1-like_FAD-bd_dom"/>
</dbReference>
<keyword evidence="7" id="KW-0408">Iron</keyword>
<evidence type="ECO:0000256" key="3">
    <source>
        <dbReference type="ARBA" id="ARBA00022714"/>
    </source>
</evidence>
<dbReference type="CDD" id="cd06217">
    <property type="entry name" value="FNR_iron_sulfur_binding_3"/>
    <property type="match status" value="1"/>
</dbReference>
<dbReference type="Pfam" id="PF00970">
    <property type="entry name" value="FAD_binding_6"/>
    <property type="match status" value="1"/>
</dbReference>
<dbReference type="EMBL" id="CP046056">
    <property type="protein sequence ID" value="QQD23783.1"/>
    <property type="molecule type" value="Genomic_DNA"/>
</dbReference>
<proteinExistence type="inferred from homology"/>
<feature type="domain" description="FAD-binding FR-type" evidence="14">
    <location>
        <begin position="287"/>
        <end position="392"/>
    </location>
</feature>
<dbReference type="GO" id="GO:0046872">
    <property type="term" value="F:metal ion binding"/>
    <property type="evidence" value="ECO:0007669"/>
    <property type="project" value="UniProtKB-KW"/>
</dbReference>
<dbReference type="InterPro" id="IPR001041">
    <property type="entry name" value="2Fe-2S_ferredoxin-type"/>
</dbReference>
<evidence type="ECO:0000256" key="5">
    <source>
        <dbReference type="ARBA" id="ARBA00022827"/>
    </source>
</evidence>
<evidence type="ECO:0000259" key="13">
    <source>
        <dbReference type="PROSITE" id="PS51085"/>
    </source>
</evidence>
<dbReference type="PANTHER" id="PTHR47354">
    <property type="entry name" value="NADH OXIDOREDUCTASE HCR"/>
    <property type="match status" value="1"/>
</dbReference>
<feature type="region of interest" description="Disordered" evidence="11">
    <location>
        <begin position="58"/>
        <end position="80"/>
    </location>
</feature>
<comment type="similarity">
    <text evidence="10">In the N-terminal section; belongs to the FAD-binding oxidoreductase type 6 family.</text>
</comment>
<dbReference type="Proteomes" id="UP000596074">
    <property type="component" value="Chromosome"/>
</dbReference>
<dbReference type="SUPFAM" id="SSF52343">
    <property type="entry name" value="Ferredoxin reductase-like, C-terminal NADP-linked domain"/>
    <property type="match status" value="1"/>
</dbReference>
<feature type="region of interest" description="Disordered" evidence="11">
    <location>
        <begin position="527"/>
        <end position="566"/>
    </location>
</feature>
<dbReference type="InterPro" id="IPR017927">
    <property type="entry name" value="FAD-bd_FR_type"/>
</dbReference>
<feature type="domain" description="2Fe-2S ferredoxin-type" evidence="13">
    <location>
        <begin position="552"/>
        <end position="636"/>
    </location>
</feature>
<dbReference type="AlphaFoldDB" id="A0A9X7UXE2"/>
<dbReference type="InterPro" id="IPR001433">
    <property type="entry name" value="OxRdtase_FAD/NAD-bd"/>
</dbReference>
<dbReference type="KEGG" id="vcw:GJQ55_04500"/>
<dbReference type="InterPro" id="IPR001709">
    <property type="entry name" value="Flavoprot_Pyr_Nucl_cyt_Rdtase"/>
</dbReference>
<evidence type="ECO:0000313" key="15">
    <source>
        <dbReference type="EMBL" id="QQD23783.1"/>
    </source>
</evidence>
<dbReference type="Gene3D" id="2.40.30.10">
    <property type="entry name" value="Translation factors"/>
    <property type="match status" value="1"/>
</dbReference>
<evidence type="ECO:0000256" key="1">
    <source>
        <dbReference type="ARBA" id="ARBA00001974"/>
    </source>
</evidence>
<keyword evidence="3" id="KW-0001">2Fe-2S</keyword>
<evidence type="ECO:0000256" key="12">
    <source>
        <dbReference type="SAM" id="Phobius"/>
    </source>
</evidence>
<evidence type="ECO:0000256" key="7">
    <source>
        <dbReference type="ARBA" id="ARBA00023004"/>
    </source>
</evidence>
<sequence>MAYCKKHTSYWEVSSSLNLNRWLPLAAFQRFSELLQRAAIYLVVATVFLSGPIQAQVSPEDHQAHHPDVAAPPPQPTLASPVVGKSTGMMEGMGEMMRQMGVPPPKEIYPSLMTLSDLPPEKRAEVEAAAHERMASGTALMTDGLTRLADSASSNDYELMQQAVSLLHEGMARFESGLAAHQVLLGTDDPQAVALDWFRREMELPVPNPPVANTGVMGMTWFHFWIMLSSAALIASFFWLYILKMRRASQLLSSLAAPARQPSPLQAPMPPPIQFPGSAETTASGRPWSGQLRISRIFQETGDVKTFRLVNPVGGMLPFDYLPGQFITVTVPHGEATVRRGYTIASSPTQRDYIEITVKHAPEGVVSGYLHSEIHEGSLLDLSGPAGSFVFTGRECKCIVLIAGGVGITPLMSVLRYLLDRSWEGDIFLVYGCRAPEDIIFREELEYLRRRHTNLQVVITVSQSGAEKWAGPQGRITKELLAESIPDLPSRYIHICGPVPMMEATKQILSELGIPKDRIKTEAFGPALGKQERLPSADQKTAGPSSPKPGLPTVTFTDSDRAGPLPPDKVVLDVAEELGVDIDYSCRAGICGVCRVELLAGEVSMDVEDGLEPGDKEKNLILACQAKANCDISVKA</sequence>
<organism evidence="15 16">
    <name type="scientific">Venatoribacter cucullus</name>
    <dbReference type="NCBI Taxonomy" id="2661630"/>
    <lineage>
        <taxon>Bacteria</taxon>
        <taxon>Pseudomonadati</taxon>
        <taxon>Pseudomonadota</taxon>
        <taxon>Gammaproteobacteria</taxon>
        <taxon>Oceanospirillales</taxon>
        <taxon>Oceanospirillaceae</taxon>
        <taxon>Venatoribacter</taxon>
    </lineage>
</organism>
<comment type="cofactor">
    <cofactor evidence="9">
        <name>[2Fe-2S] cluster</name>
        <dbReference type="ChEBI" id="CHEBI:190135"/>
    </cofactor>
</comment>
<evidence type="ECO:0000256" key="6">
    <source>
        <dbReference type="ARBA" id="ARBA00023002"/>
    </source>
</evidence>
<dbReference type="Gene3D" id="3.10.20.30">
    <property type="match status" value="1"/>
</dbReference>
<dbReference type="CDD" id="cd00207">
    <property type="entry name" value="fer2"/>
    <property type="match status" value="1"/>
</dbReference>
<evidence type="ECO:0000256" key="9">
    <source>
        <dbReference type="ARBA" id="ARBA00034078"/>
    </source>
</evidence>
<keyword evidence="12" id="KW-0472">Membrane</keyword>
<evidence type="ECO:0000256" key="8">
    <source>
        <dbReference type="ARBA" id="ARBA00023014"/>
    </source>
</evidence>
<comment type="cofactor">
    <cofactor evidence="1">
        <name>FAD</name>
        <dbReference type="ChEBI" id="CHEBI:57692"/>
    </cofactor>
</comment>
<dbReference type="PROSITE" id="PS00197">
    <property type="entry name" value="2FE2S_FER_1"/>
    <property type="match status" value="1"/>
</dbReference>
<reference evidence="15 16" key="1">
    <citation type="submission" date="2019-11" db="EMBL/GenBank/DDBJ databases">
        <title>Venatorbacter sp. nov. a predator of Campylobacter and other Gram-negative bacteria.</title>
        <authorList>
            <person name="Saeedi A."/>
            <person name="Cummings N.J."/>
            <person name="Connerton I.F."/>
            <person name="Connerton P.L."/>
        </authorList>
    </citation>
    <scope>NUCLEOTIDE SEQUENCE [LARGE SCALE GENOMIC DNA]</scope>
    <source>
        <strain evidence="15">XL5</strain>
    </source>
</reference>
<evidence type="ECO:0000256" key="10">
    <source>
        <dbReference type="ARBA" id="ARBA00061434"/>
    </source>
</evidence>
<protein>
    <submittedName>
        <fullName evidence="15">2Fe-2S iron-sulfur cluster binding domain-containing protein</fullName>
    </submittedName>
</protein>
<dbReference type="InterPro" id="IPR006058">
    <property type="entry name" value="2Fe2S_fd_BS"/>
</dbReference>
<dbReference type="InterPro" id="IPR012675">
    <property type="entry name" value="Beta-grasp_dom_sf"/>
</dbReference>
<dbReference type="Pfam" id="PF00111">
    <property type="entry name" value="Fer2"/>
    <property type="match status" value="1"/>
</dbReference>
<keyword evidence="6" id="KW-0560">Oxidoreductase</keyword>
<dbReference type="PROSITE" id="PS51085">
    <property type="entry name" value="2FE2S_FER_2"/>
    <property type="match status" value="1"/>
</dbReference>
<evidence type="ECO:0000313" key="16">
    <source>
        <dbReference type="Proteomes" id="UP000596074"/>
    </source>
</evidence>
<dbReference type="InterPro" id="IPR036010">
    <property type="entry name" value="2Fe-2S_ferredoxin-like_sf"/>
</dbReference>
<dbReference type="SUPFAM" id="SSF54292">
    <property type="entry name" value="2Fe-2S ferredoxin-like"/>
    <property type="match status" value="1"/>
</dbReference>
<dbReference type="InterPro" id="IPR050415">
    <property type="entry name" value="MRET"/>
</dbReference>
<evidence type="ECO:0000256" key="2">
    <source>
        <dbReference type="ARBA" id="ARBA00022630"/>
    </source>
</evidence>
<dbReference type="SUPFAM" id="SSF63380">
    <property type="entry name" value="Riboflavin synthase domain-like"/>
    <property type="match status" value="1"/>
</dbReference>
<keyword evidence="5" id="KW-0274">FAD</keyword>
<dbReference type="PROSITE" id="PS51384">
    <property type="entry name" value="FAD_FR"/>
    <property type="match status" value="1"/>
</dbReference>
<keyword evidence="2" id="KW-0285">Flavoprotein</keyword>
<evidence type="ECO:0000256" key="11">
    <source>
        <dbReference type="SAM" id="MobiDB-lite"/>
    </source>
</evidence>
<keyword evidence="16" id="KW-1185">Reference proteome</keyword>
<dbReference type="GO" id="GO:0051537">
    <property type="term" value="F:2 iron, 2 sulfur cluster binding"/>
    <property type="evidence" value="ECO:0007669"/>
    <property type="project" value="UniProtKB-KW"/>
</dbReference>
<dbReference type="PRINTS" id="PR00410">
    <property type="entry name" value="PHEHYDRXLASE"/>
</dbReference>
<feature type="transmembrane region" description="Helical" evidence="12">
    <location>
        <begin position="221"/>
        <end position="243"/>
    </location>
</feature>
<evidence type="ECO:0000259" key="14">
    <source>
        <dbReference type="PROSITE" id="PS51384"/>
    </source>
</evidence>
<dbReference type="InterPro" id="IPR017938">
    <property type="entry name" value="Riboflavin_synthase-like_b-brl"/>
</dbReference>
<dbReference type="RefSeq" id="WP_228346323.1">
    <property type="nucleotide sequence ID" value="NZ_CP046056.1"/>
</dbReference>
<dbReference type="PRINTS" id="PR00371">
    <property type="entry name" value="FPNCR"/>
</dbReference>
<evidence type="ECO:0000256" key="4">
    <source>
        <dbReference type="ARBA" id="ARBA00022723"/>
    </source>
</evidence>
<keyword evidence="12" id="KW-1133">Transmembrane helix</keyword>
<name>A0A9X7UXE2_9GAMM</name>